<dbReference type="AlphaFoldDB" id="A0A3P6RVS9"/>
<organism evidence="1 2">
    <name type="scientific">Cylicostephanus goldi</name>
    <name type="common">Nematode worm</name>
    <dbReference type="NCBI Taxonomy" id="71465"/>
    <lineage>
        <taxon>Eukaryota</taxon>
        <taxon>Metazoa</taxon>
        <taxon>Ecdysozoa</taxon>
        <taxon>Nematoda</taxon>
        <taxon>Chromadorea</taxon>
        <taxon>Rhabditida</taxon>
        <taxon>Rhabditina</taxon>
        <taxon>Rhabditomorpha</taxon>
        <taxon>Strongyloidea</taxon>
        <taxon>Strongylidae</taxon>
        <taxon>Cylicostephanus</taxon>
    </lineage>
</organism>
<protein>
    <submittedName>
        <fullName evidence="1">Uncharacterized protein</fullName>
    </submittedName>
</protein>
<reference evidence="1 2" key="1">
    <citation type="submission" date="2018-11" db="EMBL/GenBank/DDBJ databases">
        <authorList>
            <consortium name="Pathogen Informatics"/>
        </authorList>
    </citation>
    <scope>NUCLEOTIDE SEQUENCE [LARGE SCALE GENOMIC DNA]</scope>
</reference>
<proteinExistence type="predicted"/>
<dbReference type="OrthoDB" id="5865824at2759"/>
<dbReference type="Proteomes" id="UP000271889">
    <property type="component" value="Unassembled WGS sequence"/>
</dbReference>
<sequence length="162" mass="18767">MDNLLKDFAEDVLKIPDDMKEYFSWPAPAGKSNDILAIRVKISYSFWKYFMTTGRKYLFEHNKSNGTNIVISREKTITLQDEDRLGLYIRKTLRELYASKNKRCPDISMRRSTLKIGNYEPMKPALAAILMDIDLKGWGGLPIISLLSDEDKEKLEVSLQIR</sequence>
<evidence type="ECO:0000313" key="2">
    <source>
        <dbReference type="Proteomes" id="UP000271889"/>
    </source>
</evidence>
<evidence type="ECO:0000313" key="1">
    <source>
        <dbReference type="EMBL" id="VDK60373.1"/>
    </source>
</evidence>
<name>A0A3P6RVS9_CYLGO</name>
<gene>
    <name evidence="1" type="ORF">CGOC_LOCUS4987</name>
</gene>
<accession>A0A3P6RVS9</accession>
<dbReference type="EMBL" id="UYRV01014577">
    <property type="protein sequence ID" value="VDK60373.1"/>
    <property type="molecule type" value="Genomic_DNA"/>
</dbReference>
<keyword evidence="2" id="KW-1185">Reference proteome</keyword>